<dbReference type="Proteomes" id="UP001732700">
    <property type="component" value="Chromosome 2A"/>
</dbReference>
<name>A0ACD5UBL8_AVESA</name>
<reference evidence="1" key="1">
    <citation type="submission" date="2021-05" db="EMBL/GenBank/DDBJ databases">
        <authorList>
            <person name="Scholz U."/>
            <person name="Mascher M."/>
            <person name="Fiebig A."/>
        </authorList>
    </citation>
    <scope>NUCLEOTIDE SEQUENCE [LARGE SCALE GENOMIC DNA]</scope>
</reference>
<evidence type="ECO:0000313" key="2">
    <source>
        <dbReference type="Proteomes" id="UP001732700"/>
    </source>
</evidence>
<evidence type="ECO:0000313" key="1">
    <source>
        <dbReference type="EnsemblPlants" id="AVESA.00010b.r2.2AG0221540.1.CDS"/>
    </source>
</evidence>
<keyword evidence="2" id="KW-1185">Reference proteome</keyword>
<sequence length="389" mass="43396">MTSSSRVQGVDLRKPPSAKDFIISLGKTQGVKNVEDVDSSKFITRYSYVRPTDSKPDTSGEIVEGITGCELSSVDKDSWAAAEVPDYVRPMEIFPNSSHRDGSIYSGTDNWKSEYRIADRNETWLEAMMFSDPTDCRIRNGTCVSHSSRHMLQFLSLRLAKVPAELGSVELYGYIAARDNLNPLLNYIVNFTRDDPIIVEQGSLINFTGPKRGIELVDTILIEYDMKIKAGEHEKEDLQVIDGVSYLDDIDTWDRSPFTFRIHGDCGAIDVGVSRLNFAYEATIEVVISQVQSSFSMRLGCFTSGLHEEIPLFDGAIGESRGLKRSVVAVASDDQMELKLKIAADSCIPAEYYCCFKAKQHGRSTQEINTSFALIAVKVTWSTLIEDEE</sequence>
<protein>
    <submittedName>
        <fullName evidence="1">Uncharacterized protein</fullName>
    </submittedName>
</protein>
<reference evidence="1" key="2">
    <citation type="submission" date="2025-09" db="UniProtKB">
        <authorList>
            <consortium name="EnsemblPlants"/>
        </authorList>
    </citation>
    <scope>IDENTIFICATION</scope>
</reference>
<dbReference type="EnsemblPlants" id="AVESA.00010b.r2.2AG0221540.1">
    <property type="protein sequence ID" value="AVESA.00010b.r2.2AG0221540.1.CDS"/>
    <property type="gene ID" value="AVESA.00010b.r2.2AG0221540"/>
</dbReference>
<accession>A0ACD5UBL8</accession>
<proteinExistence type="predicted"/>
<organism evidence="1 2">
    <name type="scientific">Avena sativa</name>
    <name type="common">Oat</name>
    <dbReference type="NCBI Taxonomy" id="4498"/>
    <lineage>
        <taxon>Eukaryota</taxon>
        <taxon>Viridiplantae</taxon>
        <taxon>Streptophyta</taxon>
        <taxon>Embryophyta</taxon>
        <taxon>Tracheophyta</taxon>
        <taxon>Spermatophyta</taxon>
        <taxon>Magnoliopsida</taxon>
        <taxon>Liliopsida</taxon>
        <taxon>Poales</taxon>
        <taxon>Poaceae</taxon>
        <taxon>BOP clade</taxon>
        <taxon>Pooideae</taxon>
        <taxon>Poodae</taxon>
        <taxon>Poeae</taxon>
        <taxon>Poeae Chloroplast Group 1 (Aveneae type)</taxon>
        <taxon>Aveninae</taxon>
        <taxon>Avena</taxon>
    </lineage>
</organism>